<dbReference type="Pfam" id="PF08447">
    <property type="entry name" value="PAS_3"/>
    <property type="match status" value="1"/>
</dbReference>
<evidence type="ECO:0000313" key="12">
    <source>
        <dbReference type="EMBL" id="TKC13087.1"/>
    </source>
</evidence>
<evidence type="ECO:0000256" key="6">
    <source>
        <dbReference type="ARBA" id="ARBA00023012"/>
    </source>
</evidence>
<evidence type="ECO:0000256" key="7">
    <source>
        <dbReference type="PROSITE-ProRule" id="PRU00169"/>
    </source>
</evidence>
<evidence type="ECO:0000256" key="1">
    <source>
        <dbReference type="ARBA" id="ARBA00000085"/>
    </source>
</evidence>
<dbReference type="PANTHER" id="PTHR45339:SF1">
    <property type="entry name" value="HYBRID SIGNAL TRANSDUCTION HISTIDINE KINASE J"/>
    <property type="match status" value="1"/>
</dbReference>
<dbReference type="SUPFAM" id="SSF55874">
    <property type="entry name" value="ATPase domain of HSP90 chaperone/DNA topoisomerase II/histidine kinase"/>
    <property type="match status" value="1"/>
</dbReference>
<dbReference type="Pfam" id="PF08448">
    <property type="entry name" value="PAS_4"/>
    <property type="match status" value="1"/>
</dbReference>
<dbReference type="CDD" id="cd16922">
    <property type="entry name" value="HATPase_EvgS-ArcB-TorS-like"/>
    <property type="match status" value="1"/>
</dbReference>
<dbReference type="PROSITE" id="PS50113">
    <property type="entry name" value="PAC"/>
    <property type="match status" value="2"/>
</dbReference>
<evidence type="ECO:0000259" key="9">
    <source>
        <dbReference type="PROSITE" id="PS50110"/>
    </source>
</evidence>
<keyword evidence="13" id="KW-1185">Reference proteome</keyword>
<dbReference type="SMART" id="SM00448">
    <property type="entry name" value="REC"/>
    <property type="match status" value="1"/>
</dbReference>
<feature type="domain" description="PAS" evidence="10">
    <location>
        <begin position="194"/>
        <end position="247"/>
    </location>
</feature>
<dbReference type="InterPro" id="IPR005467">
    <property type="entry name" value="His_kinase_dom"/>
</dbReference>
<comment type="caution">
    <text evidence="12">The sequence shown here is derived from an EMBL/GenBank/DDBJ whole genome shotgun (WGS) entry which is preliminary data.</text>
</comment>
<dbReference type="SMART" id="SM00387">
    <property type="entry name" value="HATPase_c"/>
    <property type="match status" value="1"/>
</dbReference>
<dbReference type="InterPro" id="IPR003594">
    <property type="entry name" value="HATPase_dom"/>
</dbReference>
<feature type="modified residue" description="4-aspartylphosphate" evidence="7">
    <location>
        <position position="852"/>
    </location>
</feature>
<dbReference type="OrthoDB" id="9811889at2"/>
<keyword evidence="6" id="KW-0902">Two-component regulatory system</keyword>
<dbReference type="Pfam" id="PF00072">
    <property type="entry name" value="Response_reg"/>
    <property type="match status" value="1"/>
</dbReference>
<dbReference type="InterPro" id="IPR036097">
    <property type="entry name" value="HisK_dim/P_sf"/>
</dbReference>
<dbReference type="CDD" id="cd00130">
    <property type="entry name" value="PAS"/>
    <property type="match status" value="3"/>
</dbReference>
<keyword evidence="4" id="KW-0808">Transferase</keyword>
<dbReference type="CDD" id="cd17546">
    <property type="entry name" value="REC_hyHK_CKI1_RcsC-like"/>
    <property type="match status" value="1"/>
</dbReference>
<evidence type="ECO:0000256" key="5">
    <source>
        <dbReference type="ARBA" id="ARBA00022777"/>
    </source>
</evidence>
<feature type="domain" description="PAC" evidence="11">
    <location>
        <begin position="368"/>
        <end position="420"/>
    </location>
</feature>
<comment type="catalytic activity">
    <reaction evidence="1">
        <text>ATP + protein L-histidine = ADP + protein N-phospho-L-histidine.</text>
        <dbReference type="EC" id="2.7.13.3"/>
    </reaction>
</comment>
<feature type="domain" description="PAC" evidence="11">
    <location>
        <begin position="491"/>
        <end position="543"/>
    </location>
</feature>
<proteinExistence type="predicted"/>
<gene>
    <name evidence="12" type="ORF">FA048_05580</name>
</gene>
<dbReference type="Pfam" id="PF01590">
    <property type="entry name" value="GAF"/>
    <property type="match status" value="1"/>
</dbReference>
<dbReference type="PRINTS" id="PR00344">
    <property type="entry name" value="BCTRLSENSOR"/>
</dbReference>
<dbReference type="Proteomes" id="UP000309488">
    <property type="component" value="Unassembled WGS sequence"/>
</dbReference>
<dbReference type="InterPro" id="IPR011006">
    <property type="entry name" value="CheY-like_superfamily"/>
</dbReference>
<feature type="domain" description="PAS" evidence="10">
    <location>
        <begin position="417"/>
        <end position="489"/>
    </location>
</feature>
<dbReference type="Gene3D" id="1.10.287.130">
    <property type="match status" value="1"/>
</dbReference>
<evidence type="ECO:0000259" key="8">
    <source>
        <dbReference type="PROSITE" id="PS50109"/>
    </source>
</evidence>
<dbReference type="Pfam" id="PF00512">
    <property type="entry name" value="HisKA"/>
    <property type="match status" value="1"/>
</dbReference>
<feature type="domain" description="PAS" evidence="10">
    <location>
        <begin position="294"/>
        <end position="345"/>
    </location>
</feature>
<evidence type="ECO:0000313" key="13">
    <source>
        <dbReference type="Proteomes" id="UP000309488"/>
    </source>
</evidence>
<dbReference type="CDD" id="cd00082">
    <property type="entry name" value="HisKA"/>
    <property type="match status" value="1"/>
</dbReference>
<name>A0A4U1CUZ1_9SPHI</name>
<evidence type="ECO:0000256" key="4">
    <source>
        <dbReference type="ARBA" id="ARBA00022679"/>
    </source>
</evidence>
<evidence type="ECO:0000259" key="10">
    <source>
        <dbReference type="PROSITE" id="PS50112"/>
    </source>
</evidence>
<dbReference type="SMART" id="SM00388">
    <property type="entry name" value="HisKA"/>
    <property type="match status" value="1"/>
</dbReference>
<dbReference type="PROSITE" id="PS50109">
    <property type="entry name" value="HIS_KIN"/>
    <property type="match status" value="1"/>
</dbReference>
<accession>A0A4U1CUZ1</accession>
<dbReference type="InterPro" id="IPR000700">
    <property type="entry name" value="PAS-assoc_C"/>
</dbReference>
<dbReference type="InterPro" id="IPR001789">
    <property type="entry name" value="Sig_transdc_resp-reg_receiver"/>
</dbReference>
<dbReference type="InterPro" id="IPR003661">
    <property type="entry name" value="HisK_dim/P_dom"/>
</dbReference>
<dbReference type="GO" id="GO:0000155">
    <property type="term" value="F:phosphorelay sensor kinase activity"/>
    <property type="evidence" value="ECO:0007669"/>
    <property type="project" value="InterPro"/>
</dbReference>
<feature type="domain" description="Histidine kinase" evidence="8">
    <location>
        <begin position="561"/>
        <end position="782"/>
    </location>
</feature>
<dbReference type="PANTHER" id="PTHR45339">
    <property type="entry name" value="HYBRID SIGNAL TRANSDUCTION HISTIDINE KINASE J"/>
    <property type="match status" value="1"/>
</dbReference>
<dbReference type="SUPFAM" id="SSF47384">
    <property type="entry name" value="Homodimeric domain of signal transducing histidine kinase"/>
    <property type="match status" value="1"/>
</dbReference>
<dbReference type="SUPFAM" id="SSF52172">
    <property type="entry name" value="CheY-like"/>
    <property type="match status" value="1"/>
</dbReference>
<organism evidence="12 13">
    <name type="scientific">Pedobacter polaris</name>
    <dbReference type="NCBI Taxonomy" id="2571273"/>
    <lineage>
        <taxon>Bacteria</taxon>
        <taxon>Pseudomonadati</taxon>
        <taxon>Bacteroidota</taxon>
        <taxon>Sphingobacteriia</taxon>
        <taxon>Sphingobacteriales</taxon>
        <taxon>Sphingobacteriaceae</taxon>
        <taxon>Pedobacter</taxon>
    </lineage>
</organism>
<dbReference type="AlphaFoldDB" id="A0A4U1CUZ1"/>
<dbReference type="PROSITE" id="PS50112">
    <property type="entry name" value="PAS"/>
    <property type="match status" value="3"/>
</dbReference>
<dbReference type="SUPFAM" id="SSF55781">
    <property type="entry name" value="GAF domain-like"/>
    <property type="match status" value="1"/>
</dbReference>
<dbReference type="Gene3D" id="3.30.450.40">
    <property type="match status" value="1"/>
</dbReference>
<evidence type="ECO:0000256" key="3">
    <source>
        <dbReference type="ARBA" id="ARBA00022553"/>
    </source>
</evidence>
<dbReference type="InterPro" id="IPR035965">
    <property type="entry name" value="PAS-like_dom_sf"/>
</dbReference>
<keyword evidence="3 7" id="KW-0597">Phosphoprotein</keyword>
<dbReference type="EC" id="2.7.13.3" evidence="2"/>
<dbReference type="InterPro" id="IPR000014">
    <property type="entry name" value="PAS"/>
</dbReference>
<protein>
    <recommendedName>
        <fullName evidence="2">histidine kinase</fullName>
        <ecNumber evidence="2">2.7.13.3</ecNumber>
    </recommendedName>
</protein>
<dbReference type="FunFam" id="3.30.565.10:FF:000010">
    <property type="entry name" value="Sensor histidine kinase RcsC"/>
    <property type="match status" value="1"/>
</dbReference>
<dbReference type="InterPro" id="IPR013656">
    <property type="entry name" value="PAS_4"/>
</dbReference>
<evidence type="ECO:0000259" key="11">
    <source>
        <dbReference type="PROSITE" id="PS50113"/>
    </source>
</evidence>
<dbReference type="SMART" id="SM00091">
    <property type="entry name" value="PAS"/>
    <property type="match status" value="3"/>
</dbReference>
<reference evidence="12 13" key="1">
    <citation type="submission" date="2019-04" db="EMBL/GenBank/DDBJ databases">
        <title>Pedobacter sp. RP-3-22 sp. nov., isolated from Arctic soil.</title>
        <authorList>
            <person name="Dahal R.H."/>
            <person name="Kim D.-U."/>
        </authorList>
    </citation>
    <scope>NUCLEOTIDE SEQUENCE [LARGE SCALE GENOMIC DNA]</scope>
    <source>
        <strain evidence="12 13">RP-3-22</strain>
    </source>
</reference>
<sequence length="923" mass="104432">MFINPILSPEFEEQRLQALYSYDILGEGLEHELDNLVKLAAQIAKVPMAYVSFVDKDEIVLKSSLGINPEYKNVSRKLTICQYTMMYDNIYIVPDVELEPNLINNAALSLGKGIRFYVSAPLVDADGFALGCLVLLDVVPRNLDEYQIEALQTLAVQVIAQLALKRKNSQLLLQTKRFDEFLDIFTVSPEIHCILDRSGGILFINNAVTTMLEYSVEEVVGKSIWNYCYQDDIDRTVFGIEQGLKNKNKQFSIDFRLVSKTGLVKWVGWGMVSKEDRWYCYGRDITERKKVENELTKLSFVASKVNNGVVINDDQNNVTWVNEAFEKITGFNLEDLKGKPLGDLISGPETDWAKIENARKLTQQKQSFTVDILAYRKDKQPIWLSIYNTVVLDNDGKVETEVEIIIDITEKKKVEEELQILSLVASKTDTGVAITNDKGEITWVNAALEELVGYTLDELYGNMLGDMLSSKETDQELIKESRKKAINKQAYTIEVLAHKKNGTPIWLSVANTPILDVNGKLERQVELIYDITQRKQVEREMIEAREQALQLSEAKEMFLSVMSHEIRTPLNAVIGMTHLLLENEPKASQIDDLNILKFSGENLLNIINDILDFTKIETGNLQLEAVPFDLHTLSVDIINSLQVNASKKGNQLKLIYDNKIPAKLLGDKTRLYQILINLLGNAIKFTDNGKVDLIVKLKKDDEDESLIYFEIRDNGIGIPEDKQSYIFETFTQARTDISRKYGGTGLGLAITKKLLKLYQSEIKVESTEGKGTIFSFAINFNRLSNSSLVPTKDPLPSLFTGKRVLVVDDNEVNILIAKRFLSKWGLVLDFASNGEEAINKVVNNIYDLVFMDIRMPGIDGFDATKIIRELDGDYYKELPIIALTASTLHNENMKFKESGMNGHILKPFNPEEIKGILATYLKK</sequence>
<dbReference type="SMART" id="SM00086">
    <property type="entry name" value="PAC"/>
    <property type="match status" value="3"/>
</dbReference>
<dbReference type="EMBL" id="SWBR01000001">
    <property type="protein sequence ID" value="TKC13087.1"/>
    <property type="molecule type" value="Genomic_DNA"/>
</dbReference>
<dbReference type="InterPro" id="IPR013655">
    <property type="entry name" value="PAS_fold_3"/>
</dbReference>
<dbReference type="InterPro" id="IPR036890">
    <property type="entry name" value="HATPase_C_sf"/>
</dbReference>
<dbReference type="InterPro" id="IPR029016">
    <property type="entry name" value="GAF-like_dom_sf"/>
</dbReference>
<dbReference type="Gene3D" id="3.30.565.10">
    <property type="entry name" value="Histidine kinase-like ATPase, C-terminal domain"/>
    <property type="match status" value="1"/>
</dbReference>
<dbReference type="Pfam" id="PF02518">
    <property type="entry name" value="HATPase_c"/>
    <property type="match status" value="1"/>
</dbReference>
<dbReference type="Gene3D" id="3.30.450.20">
    <property type="entry name" value="PAS domain"/>
    <property type="match status" value="3"/>
</dbReference>
<dbReference type="InterPro" id="IPR001610">
    <property type="entry name" value="PAC"/>
</dbReference>
<dbReference type="RefSeq" id="WP_136839210.1">
    <property type="nucleotide sequence ID" value="NZ_SWBR01000001.1"/>
</dbReference>
<dbReference type="InterPro" id="IPR004358">
    <property type="entry name" value="Sig_transdc_His_kin-like_C"/>
</dbReference>
<dbReference type="Pfam" id="PF13426">
    <property type="entry name" value="PAS_9"/>
    <property type="match status" value="1"/>
</dbReference>
<keyword evidence="5" id="KW-0418">Kinase</keyword>
<dbReference type="InterPro" id="IPR003018">
    <property type="entry name" value="GAF"/>
</dbReference>
<dbReference type="Gene3D" id="3.40.50.2300">
    <property type="match status" value="1"/>
</dbReference>
<dbReference type="PROSITE" id="PS50110">
    <property type="entry name" value="RESPONSE_REGULATORY"/>
    <property type="match status" value="1"/>
</dbReference>
<dbReference type="SUPFAM" id="SSF55785">
    <property type="entry name" value="PYP-like sensor domain (PAS domain)"/>
    <property type="match status" value="3"/>
</dbReference>
<dbReference type="NCBIfam" id="TIGR00229">
    <property type="entry name" value="sensory_box"/>
    <property type="match status" value="3"/>
</dbReference>
<evidence type="ECO:0000256" key="2">
    <source>
        <dbReference type="ARBA" id="ARBA00012438"/>
    </source>
</evidence>
<feature type="domain" description="Response regulatory" evidence="9">
    <location>
        <begin position="803"/>
        <end position="921"/>
    </location>
</feature>